<keyword evidence="2" id="KW-0812">Transmembrane</keyword>
<feature type="transmembrane region" description="Helical" evidence="2">
    <location>
        <begin position="99"/>
        <end position="121"/>
    </location>
</feature>
<feature type="domain" description="CAAX prenyl protease 2/Lysostaphin resistance protein A-like" evidence="3">
    <location>
        <begin position="146"/>
        <end position="249"/>
    </location>
</feature>
<dbReference type="RefSeq" id="WP_101616508.1">
    <property type="nucleotide sequence ID" value="NZ_NMWU01000021.1"/>
</dbReference>
<feature type="compositionally biased region" description="Low complexity" evidence="1">
    <location>
        <begin position="16"/>
        <end position="34"/>
    </location>
</feature>
<dbReference type="GO" id="GO:0006508">
    <property type="term" value="P:proteolysis"/>
    <property type="evidence" value="ECO:0007669"/>
    <property type="project" value="UniProtKB-KW"/>
</dbReference>
<dbReference type="Proteomes" id="UP000235050">
    <property type="component" value="Unassembled WGS sequence"/>
</dbReference>
<protein>
    <submittedName>
        <fullName evidence="4">CAAX protease self-immunity</fullName>
    </submittedName>
</protein>
<accession>A0A2N5J9P6</accession>
<evidence type="ECO:0000313" key="4">
    <source>
        <dbReference type="EMBL" id="PLS30891.1"/>
    </source>
</evidence>
<keyword evidence="4" id="KW-0645">Protease</keyword>
<evidence type="ECO:0000256" key="2">
    <source>
        <dbReference type="SAM" id="Phobius"/>
    </source>
</evidence>
<feature type="region of interest" description="Disordered" evidence="1">
    <location>
        <begin position="1"/>
        <end position="34"/>
    </location>
</feature>
<keyword evidence="2" id="KW-1133">Transmembrane helix</keyword>
<reference evidence="4 5" key="1">
    <citation type="submission" date="2017-07" db="EMBL/GenBank/DDBJ databases">
        <title>Bifidobacterium novel species.</title>
        <authorList>
            <person name="Lugli G.A."/>
            <person name="Milani C."/>
            <person name="Duranti S."/>
            <person name="Mangifesta M."/>
        </authorList>
    </citation>
    <scope>NUCLEOTIDE SEQUENCE [LARGE SCALE GENOMIC DNA]</scope>
    <source>
        <strain evidence="5">Uis1B</strain>
    </source>
</reference>
<comment type="caution">
    <text evidence="4">The sequence shown here is derived from an EMBL/GenBank/DDBJ whole genome shotgun (WGS) entry which is preliminary data.</text>
</comment>
<proteinExistence type="predicted"/>
<dbReference type="GO" id="GO:0080120">
    <property type="term" value="P:CAAX-box protein maturation"/>
    <property type="evidence" value="ECO:0007669"/>
    <property type="project" value="UniProtKB-ARBA"/>
</dbReference>
<gene>
    <name evidence="4" type="ORF">Uis1B_1180</name>
</gene>
<organism evidence="4 5">
    <name type="scientific">Bifidobacterium margollesii</name>
    <dbReference type="NCBI Taxonomy" id="2020964"/>
    <lineage>
        <taxon>Bacteria</taxon>
        <taxon>Bacillati</taxon>
        <taxon>Actinomycetota</taxon>
        <taxon>Actinomycetes</taxon>
        <taxon>Bifidobacteriales</taxon>
        <taxon>Bifidobacteriaceae</taxon>
        <taxon>Bifidobacterium</taxon>
    </lineage>
</organism>
<evidence type="ECO:0000259" key="3">
    <source>
        <dbReference type="Pfam" id="PF02517"/>
    </source>
</evidence>
<evidence type="ECO:0000313" key="5">
    <source>
        <dbReference type="Proteomes" id="UP000235050"/>
    </source>
</evidence>
<dbReference type="AlphaFoldDB" id="A0A2N5J9P6"/>
<keyword evidence="5" id="KW-1185">Reference proteome</keyword>
<feature type="transmembrane region" description="Helical" evidence="2">
    <location>
        <begin position="189"/>
        <end position="206"/>
    </location>
</feature>
<sequence length="291" mass="32128">MDDNGMNPVENDGGKAPTNTASTSEASAATTMATDVRQRYPLPPDEQRAITQQLVVCDILLIVAGLLLACVASLIQANIHGQPWHADAMMTQMLAALTPHWIVASLPIALVLWSVLWEAVGRSHSSYLQARQRQRSGIRGEMPRLPFGVMLPLMVLAGVSEELLFRYGLQSLLTQMLSWIVGSESRDGWPGQGAAVVVTALAFWYAHEQCRDFWNAAYVIIIGLILGSTFAITGNLLAIVCAHIVYNIVDVLRDRRAMLREDDYFQGDAPCDVVLRTRREMLLKEQAREGI</sequence>
<dbReference type="EMBL" id="NMWU01000021">
    <property type="protein sequence ID" value="PLS30891.1"/>
    <property type="molecule type" value="Genomic_DNA"/>
</dbReference>
<dbReference type="Pfam" id="PF02517">
    <property type="entry name" value="Rce1-like"/>
    <property type="match status" value="1"/>
</dbReference>
<feature type="transmembrane region" description="Helical" evidence="2">
    <location>
        <begin position="54"/>
        <end position="79"/>
    </location>
</feature>
<feature type="transmembrane region" description="Helical" evidence="2">
    <location>
        <begin position="218"/>
        <end position="249"/>
    </location>
</feature>
<evidence type="ECO:0000256" key="1">
    <source>
        <dbReference type="SAM" id="MobiDB-lite"/>
    </source>
</evidence>
<keyword evidence="4" id="KW-0378">Hydrolase</keyword>
<feature type="transmembrane region" description="Helical" evidence="2">
    <location>
        <begin position="142"/>
        <end position="159"/>
    </location>
</feature>
<name>A0A2N5J9P6_9BIFI</name>
<dbReference type="GO" id="GO:0004175">
    <property type="term" value="F:endopeptidase activity"/>
    <property type="evidence" value="ECO:0007669"/>
    <property type="project" value="UniProtKB-ARBA"/>
</dbReference>
<keyword evidence="2" id="KW-0472">Membrane</keyword>
<dbReference type="OrthoDB" id="118729at2"/>
<dbReference type="InterPro" id="IPR003675">
    <property type="entry name" value="Rce1/LyrA-like_dom"/>
</dbReference>